<organism evidence="2 3">
    <name type="scientific">Dysosmobacter welbionis</name>
    <dbReference type="NCBI Taxonomy" id="2093857"/>
    <lineage>
        <taxon>Bacteria</taxon>
        <taxon>Bacillati</taxon>
        <taxon>Bacillota</taxon>
        <taxon>Clostridia</taxon>
        <taxon>Eubacteriales</taxon>
        <taxon>Oscillospiraceae</taxon>
        <taxon>Dysosmobacter</taxon>
    </lineage>
</organism>
<sequence>MAPEQTNAKRHGPNRATTVICLVLILAAALVIARMVKFRSQVDVTLPAVLWEDGEATAVNTTLHFHGEMVKQWGQDDSFSGYLELEEQPFTSEEASKVWLTMAHEGGGLNRGLLEYGKFPAHTFFGELYTDREYTQFFLFPFERVPGEDDGTSTYVAGSSVYVAPAASLDEAKALLESYGLMESHGLPIPDESPQ</sequence>
<dbReference type="Proteomes" id="UP000298642">
    <property type="component" value="Chromosome"/>
</dbReference>
<evidence type="ECO:0000256" key="1">
    <source>
        <dbReference type="SAM" id="Phobius"/>
    </source>
</evidence>
<protein>
    <submittedName>
        <fullName evidence="2">Uncharacterized protein</fullName>
    </submittedName>
</protein>
<keyword evidence="1" id="KW-0812">Transmembrane</keyword>
<proteinExistence type="predicted"/>
<dbReference type="KEGG" id="obj:EIO64_16740"/>
<evidence type="ECO:0000313" key="3">
    <source>
        <dbReference type="Proteomes" id="UP000298642"/>
    </source>
</evidence>
<dbReference type="AlphaFoldDB" id="A0A4D7AY85"/>
<reference evidence="3" key="1">
    <citation type="submission" date="2018-12" db="EMBL/GenBank/DDBJ databases">
        <title>Dusodibacter welbiota gen. nov., sp. nov., isolated from human faeces and emended description of the Oscillibacter genus.</title>
        <authorList>
            <person name="Le Roy T."/>
            <person name="Van der Smissen P."/>
            <person name="Delzenne N."/>
            <person name="Muccioli G."/>
            <person name="Collet J.F."/>
            <person name="Cani P.D."/>
        </authorList>
    </citation>
    <scope>NUCLEOTIDE SEQUENCE [LARGE SCALE GENOMIC DNA]</scope>
    <source>
        <strain evidence="3">J115</strain>
    </source>
</reference>
<feature type="transmembrane region" description="Helical" evidence="1">
    <location>
        <begin position="16"/>
        <end position="36"/>
    </location>
</feature>
<gene>
    <name evidence="2" type="ORF">EIO64_16740</name>
</gene>
<evidence type="ECO:0000313" key="2">
    <source>
        <dbReference type="EMBL" id="QCI60646.1"/>
    </source>
</evidence>
<keyword evidence="3" id="KW-1185">Reference proteome</keyword>
<name>A0A4D7AY85_9FIRM</name>
<dbReference type="EMBL" id="CP034413">
    <property type="protein sequence ID" value="QCI60646.1"/>
    <property type="molecule type" value="Genomic_DNA"/>
</dbReference>
<keyword evidence="1" id="KW-0472">Membrane</keyword>
<dbReference type="RefSeq" id="WP_036629516.1">
    <property type="nucleotide sequence ID" value="NZ_CP034413.3"/>
</dbReference>
<keyword evidence="1" id="KW-1133">Transmembrane helix</keyword>
<accession>A0A4D7AY85</accession>